<reference evidence="3" key="1">
    <citation type="submission" date="2022-12" db="EMBL/GenBank/DDBJ databases">
        <authorList>
            <person name="Petersen C."/>
        </authorList>
    </citation>
    <scope>NUCLEOTIDE SEQUENCE</scope>
    <source>
        <strain evidence="3">IBT 29677</strain>
    </source>
</reference>
<gene>
    <name evidence="3" type="ORF">N7509_008234</name>
</gene>
<comment type="caution">
    <text evidence="3">The sequence shown here is derived from an EMBL/GenBank/DDBJ whole genome shotgun (WGS) entry which is preliminary data.</text>
</comment>
<dbReference type="SUPFAM" id="SSF53474">
    <property type="entry name" value="alpha/beta-Hydrolases"/>
    <property type="match status" value="1"/>
</dbReference>
<organism evidence="3 4">
    <name type="scientific">Penicillium cosmopolitanum</name>
    <dbReference type="NCBI Taxonomy" id="1131564"/>
    <lineage>
        <taxon>Eukaryota</taxon>
        <taxon>Fungi</taxon>
        <taxon>Dikarya</taxon>
        <taxon>Ascomycota</taxon>
        <taxon>Pezizomycotina</taxon>
        <taxon>Eurotiomycetes</taxon>
        <taxon>Eurotiomycetidae</taxon>
        <taxon>Eurotiales</taxon>
        <taxon>Aspergillaceae</taxon>
        <taxon>Penicillium</taxon>
    </lineage>
</organism>
<dbReference type="EMBL" id="JAPZBU010000009">
    <property type="protein sequence ID" value="KAJ5385693.1"/>
    <property type="molecule type" value="Genomic_DNA"/>
</dbReference>
<dbReference type="InterPro" id="IPR050300">
    <property type="entry name" value="GDXG_lipolytic_enzyme"/>
</dbReference>
<name>A0A9W9VM79_9EURO</name>
<dbReference type="OrthoDB" id="408631at2759"/>
<evidence type="ECO:0000256" key="1">
    <source>
        <dbReference type="ARBA" id="ARBA00022801"/>
    </source>
</evidence>
<sequence>MASFSEYGGVAPEWAALIATQPESDFSQDLSARELRCLTNNQREEAARRYIQTIVQDDVSFQDFSCEVSDGSRIPLRVYKPKSGPVGESLPLYVWYHGGGFLFGSLASEDAFCFSIVRALKTIVVNNRSGRCRRMMHTQDSSGFSIISIRLGGDSQRIILAGASAGALLAVGVTLRSREGVSYQNSGRQIITDIFVNQQQQPRIRALILDIPVLCHTANFPHELISAGRSSYYENKDAPILPASRMKLFEDLLGKNALEDPEYNLLLKVDDDLKGLPPTHFHIAGRDILRDQAFLFMQKLDRNRIPTSMNVYPGLPHGFRRYRDLKATQQWFKDHVAAAEKLLEAV</sequence>
<dbReference type="PANTHER" id="PTHR48081:SF8">
    <property type="entry name" value="ALPHA_BETA HYDROLASE FOLD-3 DOMAIN-CONTAINING PROTEIN-RELATED"/>
    <property type="match status" value="1"/>
</dbReference>
<proteinExistence type="predicted"/>
<dbReference type="PANTHER" id="PTHR48081">
    <property type="entry name" value="AB HYDROLASE SUPERFAMILY PROTEIN C4A8.06C"/>
    <property type="match status" value="1"/>
</dbReference>
<dbReference type="InterPro" id="IPR029058">
    <property type="entry name" value="AB_hydrolase_fold"/>
</dbReference>
<evidence type="ECO:0000259" key="2">
    <source>
        <dbReference type="Pfam" id="PF07859"/>
    </source>
</evidence>
<dbReference type="GO" id="GO:0072330">
    <property type="term" value="P:monocarboxylic acid biosynthetic process"/>
    <property type="evidence" value="ECO:0007669"/>
    <property type="project" value="UniProtKB-ARBA"/>
</dbReference>
<dbReference type="Gene3D" id="3.40.50.1820">
    <property type="entry name" value="alpha/beta hydrolase"/>
    <property type="match status" value="2"/>
</dbReference>
<dbReference type="GeneID" id="81371851"/>
<dbReference type="GO" id="GO:0017000">
    <property type="term" value="P:antibiotic biosynthetic process"/>
    <property type="evidence" value="ECO:0007669"/>
    <property type="project" value="UniProtKB-ARBA"/>
</dbReference>
<dbReference type="RefSeq" id="XP_056483491.1">
    <property type="nucleotide sequence ID" value="XM_056632871.1"/>
</dbReference>
<feature type="domain" description="Alpha/beta hydrolase fold-3" evidence="2">
    <location>
        <begin position="150"/>
        <end position="319"/>
    </location>
</feature>
<keyword evidence="4" id="KW-1185">Reference proteome</keyword>
<evidence type="ECO:0000313" key="3">
    <source>
        <dbReference type="EMBL" id="KAJ5385693.1"/>
    </source>
</evidence>
<dbReference type="AlphaFoldDB" id="A0A9W9VM79"/>
<keyword evidence="1" id="KW-0378">Hydrolase</keyword>
<dbReference type="GO" id="GO:0016787">
    <property type="term" value="F:hydrolase activity"/>
    <property type="evidence" value="ECO:0007669"/>
    <property type="project" value="UniProtKB-KW"/>
</dbReference>
<dbReference type="InterPro" id="IPR013094">
    <property type="entry name" value="AB_hydrolase_3"/>
</dbReference>
<evidence type="ECO:0000313" key="4">
    <source>
        <dbReference type="Proteomes" id="UP001147747"/>
    </source>
</evidence>
<reference evidence="3" key="2">
    <citation type="journal article" date="2023" name="IMA Fungus">
        <title>Comparative genomic study of the Penicillium genus elucidates a diverse pangenome and 15 lateral gene transfer events.</title>
        <authorList>
            <person name="Petersen C."/>
            <person name="Sorensen T."/>
            <person name="Nielsen M.R."/>
            <person name="Sondergaard T.E."/>
            <person name="Sorensen J.L."/>
            <person name="Fitzpatrick D.A."/>
            <person name="Frisvad J.C."/>
            <person name="Nielsen K.L."/>
        </authorList>
    </citation>
    <scope>NUCLEOTIDE SEQUENCE</scope>
    <source>
        <strain evidence="3">IBT 29677</strain>
    </source>
</reference>
<protein>
    <recommendedName>
        <fullName evidence="2">Alpha/beta hydrolase fold-3 domain-containing protein</fullName>
    </recommendedName>
</protein>
<accession>A0A9W9VM79</accession>
<dbReference type="Pfam" id="PF07859">
    <property type="entry name" value="Abhydrolase_3"/>
    <property type="match status" value="1"/>
</dbReference>
<dbReference type="Proteomes" id="UP001147747">
    <property type="component" value="Unassembled WGS sequence"/>
</dbReference>